<dbReference type="InterPro" id="IPR016024">
    <property type="entry name" value="ARM-type_fold"/>
</dbReference>
<proteinExistence type="predicted"/>
<evidence type="ECO:0000313" key="1">
    <source>
        <dbReference type="EMBL" id="TCO26413.1"/>
    </source>
</evidence>
<dbReference type="Gene3D" id="1.25.10.10">
    <property type="entry name" value="Leucine-rich Repeat Variant"/>
    <property type="match status" value="1"/>
</dbReference>
<keyword evidence="2" id="KW-1185">Reference proteome</keyword>
<sequence>MPDYFASRKLLLELQSHESEVAVVADKLGWGLLGVLQENPAGLDPYEVIWGKSAALTLHYREDFLTKSPCAFVTGADERQVHTAARLVEARLKPATLDDLLEAADALRHIPADFALAVLRLGLGSPESFDERFATRIAEAAEHPQEEMRKAAAWATSYMIWTQFIQLLDQLAEHDPSDDVRRVARNILNAYLADSAS</sequence>
<name>A0A4R2HHH3_9ACTN</name>
<protein>
    <recommendedName>
        <fullName evidence="3">HEAT repeat domain-containing protein</fullName>
    </recommendedName>
</protein>
<dbReference type="OrthoDB" id="4338931at2"/>
<reference evidence="1 2" key="1">
    <citation type="journal article" date="2015" name="Stand. Genomic Sci.">
        <title>Genomic Encyclopedia of Bacterial and Archaeal Type Strains, Phase III: the genomes of soil and plant-associated and newly described type strains.</title>
        <authorList>
            <person name="Whitman W.B."/>
            <person name="Woyke T."/>
            <person name="Klenk H.P."/>
            <person name="Zhou Y."/>
            <person name="Lilburn T.G."/>
            <person name="Beck B.J."/>
            <person name="De Vos P."/>
            <person name="Vandamme P."/>
            <person name="Eisen J.A."/>
            <person name="Garrity G."/>
            <person name="Hugenholtz P."/>
            <person name="Kyrpides N.C."/>
        </authorList>
    </citation>
    <scope>NUCLEOTIDE SEQUENCE [LARGE SCALE GENOMIC DNA]</scope>
    <source>
        <strain evidence="1 2">VKM Ac-2572</strain>
    </source>
</reference>
<evidence type="ECO:0008006" key="3">
    <source>
        <dbReference type="Google" id="ProtNLM"/>
    </source>
</evidence>
<dbReference type="InterPro" id="IPR011989">
    <property type="entry name" value="ARM-like"/>
</dbReference>
<comment type="caution">
    <text evidence="1">The sequence shown here is derived from an EMBL/GenBank/DDBJ whole genome shotgun (WGS) entry which is preliminary data.</text>
</comment>
<organism evidence="1 2">
    <name type="scientific">Kribbella steppae</name>
    <dbReference type="NCBI Taxonomy" id="2512223"/>
    <lineage>
        <taxon>Bacteria</taxon>
        <taxon>Bacillati</taxon>
        <taxon>Actinomycetota</taxon>
        <taxon>Actinomycetes</taxon>
        <taxon>Propionibacteriales</taxon>
        <taxon>Kribbellaceae</taxon>
        <taxon>Kribbella</taxon>
    </lineage>
</organism>
<gene>
    <name evidence="1" type="ORF">EV652_107305</name>
</gene>
<dbReference type="SUPFAM" id="SSF48371">
    <property type="entry name" value="ARM repeat"/>
    <property type="match status" value="1"/>
</dbReference>
<dbReference type="Proteomes" id="UP000294508">
    <property type="component" value="Unassembled WGS sequence"/>
</dbReference>
<dbReference type="AlphaFoldDB" id="A0A4R2HHH3"/>
<accession>A0A4R2HHH3</accession>
<dbReference type="EMBL" id="SLWN01000007">
    <property type="protein sequence ID" value="TCO26413.1"/>
    <property type="molecule type" value="Genomic_DNA"/>
</dbReference>
<evidence type="ECO:0000313" key="2">
    <source>
        <dbReference type="Proteomes" id="UP000294508"/>
    </source>
</evidence>
<dbReference type="RefSeq" id="WP_132211051.1">
    <property type="nucleotide sequence ID" value="NZ_SLWN01000007.1"/>
</dbReference>